<proteinExistence type="predicted"/>
<evidence type="ECO:0000313" key="2">
    <source>
        <dbReference type="Proteomes" id="UP001302602"/>
    </source>
</evidence>
<reference evidence="1" key="1">
    <citation type="journal article" date="2023" name="Mol. Phylogenet. Evol.">
        <title>Genome-scale phylogeny and comparative genomics of the fungal order Sordariales.</title>
        <authorList>
            <person name="Hensen N."/>
            <person name="Bonometti L."/>
            <person name="Westerberg I."/>
            <person name="Brannstrom I.O."/>
            <person name="Guillou S."/>
            <person name="Cros-Aarteil S."/>
            <person name="Calhoun S."/>
            <person name="Haridas S."/>
            <person name="Kuo A."/>
            <person name="Mondo S."/>
            <person name="Pangilinan J."/>
            <person name="Riley R."/>
            <person name="LaButti K."/>
            <person name="Andreopoulos B."/>
            <person name="Lipzen A."/>
            <person name="Chen C."/>
            <person name="Yan M."/>
            <person name="Daum C."/>
            <person name="Ng V."/>
            <person name="Clum A."/>
            <person name="Steindorff A."/>
            <person name="Ohm R.A."/>
            <person name="Martin F."/>
            <person name="Silar P."/>
            <person name="Natvig D.O."/>
            <person name="Lalanne C."/>
            <person name="Gautier V."/>
            <person name="Ament-Velasquez S.L."/>
            <person name="Kruys A."/>
            <person name="Hutchinson M.I."/>
            <person name="Powell A.J."/>
            <person name="Barry K."/>
            <person name="Miller A.N."/>
            <person name="Grigoriev I.V."/>
            <person name="Debuchy R."/>
            <person name="Gladieux P."/>
            <person name="Hiltunen Thoren M."/>
            <person name="Johannesson H."/>
        </authorList>
    </citation>
    <scope>NUCLEOTIDE SEQUENCE</scope>
    <source>
        <strain evidence="1">CBS 731.68</strain>
    </source>
</reference>
<organism evidence="1 2">
    <name type="scientific">Parathielavia appendiculata</name>
    <dbReference type="NCBI Taxonomy" id="2587402"/>
    <lineage>
        <taxon>Eukaryota</taxon>
        <taxon>Fungi</taxon>
        <taxon>Dikarya</taxon>
        <taxon>Ascomycota</taxon>
        <taxon>Pezizomycotina</taxon>
        <taxon>Sordariomycetes</taxon>
        <taxon>Sordariomycetidae</taxon>
        <taxon>Sordariales</taxon>
        <taxon>Chaetomiaceae</taxon>
        <taxon>Parathielavia</taxon>
    </lineage>
</organism>
<protein>
    <submittedName>
        <fullName evidence="1">Uncharacterized protein</fullName>
    </submittedName>
</protein>
<dbReference type="EMBL" id="MU853226">
    <property type="protein sequence ID" value="KAK4125371.1"/>
    <property type="molecule type" value="Genomic_DNA"/>
</dbReference>
<comment type="caution">
    <text evidence="1">The sequence shown here is derived from an EMBL/GenBank/DDBJ whole genome shotgun (WGS) entry which is preliminary data.</text>
</comment>
<sequence length="64" mass="7158">MAPKFAALLAENVELCKKRKAIKFLGNTQLVSEQRIDIPQSLLIEEAAETREQNTVSALYPSIQ</sequence>
<dbReference type="GeneID" id="87833015"/>
<reference evidence="1" key="2">
    <citation type="submission" date="2023-05" db="EMBL/GenBank/DDBJ databases">
        <authorList>
            <consortium name="Lawrence Berkeley National Laboratory"/>
            <person name="Steindorff A."/>
            <person name="Hensen N."/>
            <person name="Bonometti L."/>
            <person name="Westerberg I."/>
            <person name="Brannstrom I.O."/>
            <person name="Guillou S."/>
            <person name="Cros-Aarteil S."/>
            <person name="Calhoun S."/>
            <person name="Haridas S."/>
            <person name="Kuo A."/>
            <person name="Mondo S."/>
            <person name="Pangilinan J."/>
            <person name="Riley R."/>
            <person name="Labutti K."/>
            <person name="Andreopoulos B."/>
            <person name="Lipzen A."/>
            <person name="Chen C."/>
            <person name="Yanf M."/>
            <person name="Daum C."/>
            <person name="Ng V."/>
            <person name="Clum A."/>
            <person name="Ohm R."/>
            <person name="Martin F."/>
            <person name="Silar P."/>
            <person name="Natvig D."/>
            <person name="Lalanne C."/>
            <person name="Gautier V."/>
            <person name="Ament-Velasquez S.L."/>
            <person name="Kruys A."/>
            <person name="Hutchinson M.I."/>
            <person name="Powell A.J."/>
            <person name="Barry K."/>
            <person name="Miller A.N."/>
            <person name="Grigoriev I.V."/>
            <person name="Debuchy R."/>
            <person name="Gladieux P."/>
            <person name="Thoren M.H."/>
            <person name="Johannesson H."/>
        </authorList>
    </citation>
    <scope>NUCLEOTIDE SEQUENCE</scope>
    <source>
        <strain evidence="1">CBS 731.68</strain>
    </source>
</reference>
<dbReference type="RefSeq" id="XP_062649142.1">
    <property type="nucleotide sequence ID" value="XM_062796247.1"/>
</dbReference>
<dbReference type="Proteomes" id="UP001302602">
    <property type="component" value="Unassembled WGS sequence"/>
</dbReference>
<keyword evidence="2" id="KW-1185">Reference proteome</keyword>
<dbReference type="AlphaFoldDB" id="A0AAN6U5B2"/>
<evidence type="ECO:0000313" key="1">
    <source>
        <dbReference type="EMBL" id="KAK4125371.1"/>
    </source>
</evidence>
<name>A0AAN6U5B2_9PEZI</name>
<gene>
    <name evidence="1" type="ORF">N657DRAFT_680093</name>
</gene>
<accession>A0AAN6U5B2</accession>